<organism evidence="2 3">
    <name type="scientific">Erythranthe guttata</name>
    <name type="common">Yellow monkey flower</name>
    <name type="synonym">Mimulus guttatus</name>
    <dbReference type="NCBI Taxonomy" id="4155"/>
    <lineage>
        <taxon>Eukaryota</taxon>
        <taxon>Viridiplantae</taxon>
        <taxon>Streptophyta</taxon>
        <taxon>Embryophyta</taxon>
        <taxon>Tracheophyta</taxon>
        <taxon>Spermatophyta</taxon>
        <taxon>Magnoliopsida</taxon>
        <taxon>eudicotyledons</taxon>
        <taxon>Gunneridae</taxon>
        <taxon>Pentapetalae</taxon>
        <taxon>asterids</taxon>
        <taxon>lamiids</taxon>
        <taxon>Lamiales</taxon>
        <taxon>Phrymaceae</taxon>
        <taxon>Erythranthe</taxon>
    </lineage>
</organism>
<keyword evidence="1" id="KW-0472">Membrane</keyword>
<keyword evidence="1" id="KW-0812">Transmembrane</keyword>
<proteinExistence type="predicted"/>
<evidence type="ECO:0000313" key="3">
    <source>
        <dbReference type="Proteomes" id="UP000030748"/>
    </source>
</evidence>
<dbReference type="EMBL" id="KI630592">
    <property type="protein sequence ID" value="EYU36293.1"/>
    <property type="molecule type" value="Genomic_DNA"/>
</dbReference>
<dbReference type="Proteomes" id="UP000030748">
    <property type="component" value="Unassembled WGS sequence"/>
</dbReference>
<dbReference type="eggNOG" id="ENOG502RXH3">
    <property type="taxonomic scope" value="Eukaryota"/>
</dbReference>
<dbReference type="AlphaFoldDB" id="A0A022R966"/>
<evidence type="ECO:0000256" key="1">
    <source>
        <dbReference type="SAM" id="Phobius"/>
    </source>
</evidence>
<gene>
    <name evidence="2" type="ORF">MIMGU_mgv1a017100mg</name>
</gene>
<evidence type="ECO:0000313" key="2">
    <source>
        <dbReference type="EMBL" id="EYU36293.1"/>
    </source>
</evidence>
<keyword evidence="1" id="KW-1133">Transmembrane helix</keyword>
<keyword evidence="3" id="KW-1185">Reference proteome</keyword>
<accession>A0A022R966</accession>
<protein>
    <submittedName>
        <fullName evidence="2">Uncharacterized protein</fullName>
    </submittedName>
</protein>
<name>A0A022R966_ERYGU</name>
<sequence length="93" mass="11297">MLNKMRCQCQKTIPNETQLTQYIYIYTYIFPLKIIIYRFIMIMFYQEDPPNHSKRSKYIASSLKYAFTNFPSFRAKLPQTEEPVINFHQEDEV</sequence>
<feature type="transmembrane region" description="Helical" evidence="1">
    <location>
        <begin position="23"/>
        <end position="45"/>
    </location>
</feature>
<reference evidence="2 3" key="1">
    <citation type="journal article" date="2013" name="Proc. Natl. Acad. Sci. U.S.A.">
        <title>Fine-scale variation in meiotic recombination in Mimulus inferred from population shotgun sequencing.</title>
        <authorList>
            <person name="Hellsten U."/>
            <person name="Wright K.M."/>
            <person name="Jenkins J."/>
            <person name="Shu S."/>
            <person name="Yuan Y."/>
            <person name="Wessler S.R."/>
            <person name="Schmutz J."/>
            <person name="Willis J.H."/>
            <person name="Rokhsar D.S."/>
        </authorList>
    </citation>
    <scope>NUCLEOTIDE SEQUENCE [LARGE SCALE GENOMIC DNA]</scope>
    <source>
        <strain evidence="3">cv. DUN x IM62</strain>
    </source>
</reference>